<accession>A0A091CUI2</accession>
<evidence type="ECO:0000313" key="2">
    <source>
        <dbReference type="Proteomes" id="UP000028990"/>
    </source>
</evidence>
<reference evidence="1 2" key="1">
    <citation type="submission" date="2013-11" db="EMBL/GenBank/DDBJ databases">
        <title>The Damaraland mole rat (Fukomys damarensis) genome and evolution of African mole rats.</title>
        <authorList>
            <person name="Gladyshev V.N."/>
            <person name="Fang X."/>
        </authorList>
    </citation>
    <scope>NUCLEOTIDE SEQUENCE [LARGE SCALE GENOMIC DNA]</scope>
    <source>
        <tissue evidence="1">Liver</tissue>
    </source>
</reference>
<protein>
    <submittedName>
        <fullName evidence="1">Uncharacterized protein</fullName>
    </submittedName>
</protein>
<evidence type="ECO:0000313" key="1">
    <source>
        <dbReference type="EMBL" id="KFO21668.1"/>
    </source>
</evidence>
<dbReference type="AlphaFoldDB" id="A0A091CUI2"/>
<dbReference type="Proteomes" id="UP000028990">
    <property type="component" value="Unassembled WGS sequence"/>
</dbReference>
<keyword evidence="2" id="KW-1185">Reference proteome</keyword>
<sequence>MPYVLSDEQTEVQSLIKAKDHTELGRNLACTTPPLRRLITGLICISLDRCPSKLWGDCA</sequence>
<organism evidence="1 2">
    <name type="scientific">Fukomys damarensis</name>
    <name type="common">Damaraland mole rat</name>
    <name type="synonym">Cryptomys damarensis</name>
    <dbReference type="NCBI Taxonomy" id="885580"/>
    <lineage>
        <taxon>Eukaryota</taxon>
        <taxon>Metazoa</taxon>
        <taxon>Chordata</taxon>
        <taxon>Craniata</taxon>
        <taxon>Vertebrata</taxon>
        <taxon>Euteleostomi</taxon>
        <taxon>Mammalia</taxon>
        <taxon>Eutheria</taxon>
        <taxon>Euarchontoglires</taxon>
        <taxon>Glires</taxon>
        <taxon>Rodentia</taxon>
        <taxon>Hystricomorpha</taxon>
        <taxon>Bathyergidae</taxon>
        <taxon>Fukomys</taxon>
    </lineage>
</organism>
<name>A0A091CUI2_FUKDA</name>
<dbReference type="EMBL" id="KN124309">
    <property type="protein sequence ID" value="KFO21668.1"/>
    <property type="molecule type" value="Genomic_DNA"/>
</dbReference>
<gene>
    <name evidence="1" type="ORF">H920_16931</name>
</gene>
<proteinExistence type="predicted"/>